<dbReference type="Gene3D" id="1.20.58.480">
    <property type="match status" value="1"/>
</dbReference>
<feature type="non-terminal residue" evidence="1">
    <location>
        <position position="194"/>
    </location>
</feature>
<evidence type="ECO:0008006" key="2">
    <source>
        <dbReference type="Google" id="ProtNLM"/>
    </source>
</evidence>
<reference evidence="1" key="1">
    <citation type="submission" date="2018-05" db="EMBL/GenBank/DDBJ databases">
        <authorList>
            <person name="Lanie J.A."/>
            <person name="Ng W.-L."/>
            <person name="Kazmierczak K.M."/>
            <person name="Andrzejewski T.M."/>
            <person name="Davidsen T.M."/>
            <person name="Wayne K.J."/>
            <person name="Tettelin H."/>
            <person name="Glass J.I."/>
            <person name="Rusch D."/>
            <person name="Podicherti R."/>
            <person name="Tsui H.-C.T."/>
            <person name="Winkler M.E."/>
        </authorList>
    </citation>
    <scope>NUCLEOTIDE SEQUENCE</scope>
</reference>
<dbReference type="SUPFAM" id="SSF140959">
    <property type="entry name" value="Indolic compounds 2,3-dioxygenase-like"/>
    <property type="match status" value="1"/>
</dbReference>
<dbReference type="GO" id="GO:0019442">
    <property type="term" value="P:L-tryptophan catabolic process to acetyl-CoA"/>
    <property type="evidence" value="ECO:0007669"/>
    <property type="project" value="TreeGrafter"/>
</dbReference>
<accession>A0A382T661</accession>
<dbReference type="Gene3D" id="1.10.287.3810">
    <property type="match status" value="1"/>
</dbReference>
<proteinExistence type="predicted"/>
<protein>
    <recommendedName>
        <fullName evidence="2">Tryptophan 2,3-dioxygenase</fullName>
    </recommendedName>
</protein>
<dbReference type="AlphaFoldDB" id="A0A382T661"/>
<dbReference type="GO" id="GO:0020037">
    <property type="term" value="F:heme binding"/>
    <property type="evidence" value="ECO:0007669"/>
    <property type="project" value="InterPro"/>
</dbReference>
<dbReference type="EMBL" id="UINC01134138">
    <property type="protein sequence ID" value="SVD17483.1"/>
    <property type="molecule type" value="Genomic_DNA"/>
</dbReference>
<sequence length="194" mass="23071">MTSKKLSYGEYLKLDAILDSQTLKSEQNGNFVHDEMLFIIIHQTYELWFKQILHEIDSIIEMFKGNYAEEENTGIVVARLGRVIEIQKLLIDQVSILETMTPMDFLEFRDLLTPASGFQSIQFRQIENKLGMDAKNRVRFGKQRYDKYLEQDDRNKAIKSENSPSLFMLLENWLERTPFLQFEEFNFWESYQQS</sequence>
<dbReference type="InterPro" id="IPR037217">
    <property type="entry name" value="Trp/Indoleamine_2_3_dOase-like"/>
</dbReference>
<dbReference type="InterPro" id="IPR004981">
    <property type="entry name" value="Trp_2_3_dOase"/>
</dbReference>
<gene>
    <name evidence="1" type="ORF">METZ01_LOCUS370337</name>
</gene>
<dbReference type="GO" id="GO:0046872">
    <property type="term" value="F:metal ion binding"/>
    <property type="evidence" value="ECO:0007669"/>
    <property type="project" value="InterPro"/>
</dbReference>
<dbReference type="GO" id="GO:0019441">
    <property type="term" value="P:L-tryptophan catabolic process to kynurenine"/>
    <property type="evidence" value="ECO:0007669"/>
    <property type="project" value="InterPro"/>
</dbReference>
<evidence type="ECO:0000313" key="1">
    <source>
        <dbReference type="EMBL" id="SVD17483.1"/>
    </source>
</evidence>
<dbReference type="GO" id="GO:0004833">
    <property type="term" value="F:L-tryptophan 2,3-dioxygenase activity"/>
    <property type="evidence" value="ECO:0007669"/>
    <property type="project" value="InterPro"/>
</dbReference>
<dbReference type="Pfam" id="PF03301">
    <property type="entry name" value="Trp_dioxygenase"/>
    <property type="match status" value="1"/>
</dbReference>
<organism evidence="1">
    <name type="scientific">marine metagenome</name>
    <dbReference type="NCBI Taxonomy" id="408172"/>
    <lineage>
        <taxon>unclassified sequences</taxon>
        <taxon>metagenomes</taxon>
        <taxon>ecological metagenomes</taxon>
    </lineage>
</organism>
<name>A0A382T661_9ZZZZ</name>
<dbReference type="PANTHER" id="PTHR10138">
    <property type="entry name" value="TRYPTOPHAN 2,3-DIOXYGENASE"/>
    <property type="match status" value="1"/>
</dbReference>
<dbReference type="PANTHER" id="PTHR10138:SF0">
    <property type="entry name" value="TRYPTOPHAN 2,3-DIOXYGENASE"/>
    <property type="match status" value="1"/>
</dbReference>